<dbReference type="EMBL" id="LSSN01005894">
    <property type="protein sequence ID" value="OMJ08043.1"/>
    <property type="molecule type" value="Genomic_DNA"/>
</dbReference>
<gene>
    <name evidence="1" type="ORF">AYI70_g11804</name>
    <name evidence="2" type="ORF">AYI70_g6600</name>
</gene>
<accession>A0A1R1X077</accession>
<dbReference type="EMBL" id="LSSN01002337">
    <property type="protein sequence ID" value="OMJ16437.1"/>
    <property type="molecule type" value="Genomic_DNA"/>
</dbReference>
<sequence>MWRHCISYGTRIQIQYVPFIVNPEDALSRLTMQTEWSISEKLFHRIQKYFGPHDIDMFATHHPEDPPGEDHNNSNHAVMEISSVVSGSKEHINCFTNQDPCSSSHPRSEKRKISDNAQLDMVAYDLPVMRARYQEAGLDGQAKKLILDNTRVKTKQKKYLNPKNKFIL</sequence>
<evidence type="ECO:0000313" key="2">
    <source>
        <dbReference type="EMBL" id="OMJ16437.1"/>
    </source>
</evidence>
<proteinExistence type="predicted"/>
<evidence type="ECO:0000313" key="1">
    <source>
        <dbReference type="EMBL" id="OMJ08043.1"/>
    </source>
</evidence>
<dbReference type="AlphaFoldDB" id="A0A1R1X077"/>
<name>A0A1R1X077_9FUNG</name>
<dbReference type="Proteomes" id="UP000187283">
    <property type="component" value="Unassembled WGS sequence"/>
</dbReference>
<protein>
    <submittedName>
        <fullName evidence="1">Uncharacterized protein</fullName>
    </submittedName>
</protein>
<organism evidence="1 3">
    <name type="scientific">Smittium culicis</name>
    <dbReference type="NCBI Taxonomy" id="133412"/>
    <lineage>
        <taxon>Eukaryota</taxon>
        <taxon>Fungi</taxon>
        <taxon>Fungi incertae sedis</taxon>
        <taxon>Zoopagomycota</taxon>
        <taxon>Kickxellomycotina</taxon>
        <taxon>Harpellomycetes</taxon>
        <taxon>Harpellales</taxon>
        <taxon>Legeriomycetaceae</taxon>
        <taxon>Smittium</taxon>
    </lineage>
</organism>
<evidence type="ECO:0000313" key="3">
    <source>
        <dbReference type="Proteomes" id="UP000187283"/>
    </source>
</evidence>
<comment type="caution">
    <text evidence="1">The sequence shown here is derived from an EMBL/GenBank/DDBJ whole genome shotgun (WGS) entry which is preliminary data.</text>
</comment>
<reference evidence="1 3" key="1">
    <citation type="submission" date="2017-01" db="EMBL/GenBank/DDBJ databases">
        <authorList>
            <person name="Mah S.A."/>
            <person name="Swanson W.J."/>
            <person name="Moy G.W."/>
            <person name="Vacquier V.D."/>
        </authorList>
    </citation>
    <scope>NUCLEOTIDE SEQUENCE [LARGE SCALE GENOMIC DNA]</scope>
    <source>
        <strain evidence="1 3">GSMNP</strain>
    </source>
</reference>
<keyword evidence="3" id="KW-1185">Reference proteome</keyword>
<dbReference type="OrthoDB" id="2897838at2759"/>